<dbReference type="Gene3D" id="2.170.130.20">
    <property type="entry name" value="LCCL-like domain"/>
    <property type="match status" value="1"/>
</dbReference>
<feature type="transmembrane region" description="Helical" evidence="2">
    <location>
        <begin position="118"/>
        <end position="136"/>
    </location>
</feature>
<reference evidence="4" key="1">
    <citation type="submission" date="2022-10" db="EMBL/GenBank/DDBJ databases">
        <title>Culturing micro-colonial fungi from biological soil crusts in the Mojave desert and describing Neophaeococcomyces mojavensis, and introducing the new genera and species Taxawa tesnikishii.</title>
        <authorList>
            <person name="Kurbessoian T."/>
            <person name="Stajich J.E."/>
        </authorList>
    </citation>
    <scope>NUCLEOTIDE SEQUENCE</scope>
    <source>
        <strain evidence="4">TK_1</strain>
    </source>
</reference>
<dbReference type="PROSITE" id="PS50820">
    <property type="entry name" value="LCCL"/>
    <property type="match status" value="1"/>
</dbReference>
<keyword evidence="2" id="KW-0472">Membrane</keyword>
<feature type="transmembrane region" description="Helical" evidence="2">
    <location>
        <begin position="459"/>
        <end position="481"/>
    </location>
</feature>
<sequence>MSTPARPRPSGDLPEGQTRGEYHNDGGNATGISPATSEDDVTLREALTSSESSLPRSAASPMSSWIPVPVVRVANAVGNWVRGPDPPRRYRIYPFFPRIQEAPIRILQRYFPKRRHKVFLLIPFYIAWLLCFALVLHKSAFAGDIPGYGSPIRLNCLARYWADGNGCGLNGDLCRPFANSSLAFRCPANCKRVEILNPHAVGDQEINYRSLLIGGPVDSFVNNGTVTNTIYRGDSFICSAAIHAGFISNARGGCGVLSLTGTQSRYPSTKSHGLRSVGFDSYFPLSFSFLHGTSSECRDLRWPLLAVSLTFTVLLSLFTTSPAIFISSIFSALFFHVALASDPPNLTDYHAIISLALGRFLPAAFCIAVLYTYALRRTLSGLTAQIEKTVLWLGGAWVGALNNYTFDKIPIQRLTPHDIHAQPGAIPALIFIVLALFGIALCQAWCLRAEGRLPRFLALYALLGAGLVGLVLVPGMNVRIHHYILALLLLPGTGIQTRPSLLFQGLLVGLFINGVARWGFDSILQTPGELRGDATLGSPLPSILPPVIHLNEGLGAAWRPNITFTWEAPFPEGWDGLSVLVNDVERYRGYVDQGMDSWTWVKKEEGVGLPEYFRFGYMRGSRAGDYTKAGVWGKEGGWREMAPGPS</sequence>
<feature type="transmembrane region" description="Helical" evidence="2">
    <location>
        <begin position="426"/>
        <end position="447"/>
    </location>
</feature>
<feature type="transmembrane region" description="Helical" evidence="2">
    <location>
        <begin position="352"/>
        <end position="374"/>
    </location>
</feature>
<evidence type="ECO:0000313" key="5">
    <source>
        <dbReference type="Proteomes" id="UP001172684"/>
    </source>
</evidence>
<organism evidence="4 5">
    <name type="scientific">Coniosporium apollinis</name>
    <dbReference type="NCBI Taxonomy" id="61459"/>
    <lineage>
        <taxon>Eukaryota</taxon>
        <taxon>Fungi</taxon>
        <taxon>Dikarya</taxon>
        <taxon>Ascomycota</taxon>
        <taxon>Pezizomycotina</taxon>
        <taxon>Dothideomycetes</taxon>
        <taxon>Dothideomycetes incertae sedis</taxon>
        <taxon>Coniosporium</taxon>
    </lineage>
</organism>
<comment type="caution">
    <text evidence="4">The sequence shown here is derived from an EMBL/GenBank/DDBJ whole genome shotgun (WGS) entry which is preliminary data.</text>
</comment>
<feature type="region of interest" description="Disordered" evidence="1">
    <location>
        <begin position="1"/>
        <end position="47"/>
    </location>
</feature>
<dbReference type="Pfam" id="PF03815">
    <property type="entry name" value="LCCL"/>
    <property type="match status" value="1"/>
</dbReference>
<gene>
    <name evidence="4" type="ORF">H2201_005203</name>
</gene>
<keyword evidence="2" id="KW-1133">Transmembrane helix</keyword>
<dbReference type="Proteomes" id="UP001172684">
    <property type="component" value="Unassembled WGS sequence"/>
</dbReference>
<accession>A0ABQ9NRB6</accession>
<dbReference type="EMBL" id="JAPDRL010000037">
    <property type="protein sequence ID" value="KAJ9664455.1"/>
    <property type="molecule type" value="Genomic_DNA"/>
</dbReference>
<evidence type="ECO:0000259" key="3">
    <source>
        <dbReference type="PROSITE" id="PS50820"/>
    </source>
</evidence>
<dbReference type="PANTHER" id="PTHR31331:SF8">
    <property type="entry name" value="LCCL DOMAIN PROTEIN (AFU_ORTHOLOGUE AFUA_5G02970)"/>
    <property type="match status" value="1"/>
</dbReference>
<evidence type="ECO:0000256" key="1">
    <source>
        <dbReference type="SAM" id="MobiDB-lite"/>
    </source>
</evidence>
<dbReference type="PANTHER" id="PTHR31331">
    <property type="entry name" value="LCCL DOMAIN PROTEIN (AFU_ORTHOLOGUE AFUA_5G08630)"/>
    <property type="match status" value="1"/>
</dbReference>
<dbReference type="InterPro" id="IPR004043">
    <property type="entry name" value="LCCL"/>
</dbReference>
<protein>
    <recommendedName>
        <fullName evidence="3">LCCL domain-containing protein</fullName>
    </recommendedName>
</protein>
<feature type="domain" description="LCCL" evidence="3">
    <location>
        <begin position="172"/>
        <end position="277"/>
    </location>
</feature>
<proteinExistence type="predicted"/>
<keyword evidence="2" id="KW-0812">Transmembrane</keyword>
<feature type="transmembrane region" description="Helical" evidence="2">
    <location>
        <begin position="323"/>
        <end position="340"/>
    </location>
</feature>
<dbReference type="SUPFAM" id="SSF69848">
    <property type="entry name" value="LCCL domain"/>
    <property type="match status" value="1"/>
</dbReference>
<keyword evidence="5" id="KW-1185">Reference proteome</keyword>
<evidence type="ECO:0000256" key="2">
    <source>
        <dbReference type="SAM" id="Phobius"/>
    </source>
</evidence>
<dbReference type="InterPro" id="IPR036609">
    <property type="entry name" value="LCCL_sf"/>
</dbReference>
<dbReference type="InterPro" id="IPR051957">
    <property type="entry name" value="CRISP-LCCL_domain"/>
</dbReference>
<evidence type="ECO:0000313" key="4">
    <source>
        <dbReference type="EMBL" id="KAJ9664455.1"/>
    </source>
</evidence>
<name>A0ABQ9NRB6_9PEZI</name>